<sequence length="77" mass="8276">MMAALHRRQPADSTAPADEPLVHWVDMGDRLIAWDETAGAGWVDVDASALPHDWGGWTTCASDGAPWPRSPVGEVNP</sequence>
<reference evidence="2 3" key="1">
    <citation type="submission" date="2018-09" db="EMBL/GenBank/DDBJ databases">
        <title>Complete genome sequence of Euzebya sp. DY32-46 isolated from seawater of Pacific Ocean.</title>
        <authorList>
            <person name="Xu L."/>
            <person name="Wu Y.-H."/>
            <person name="Xu X.-W."/>
        </authorList>
    </citation>
    <scope>NUCLEOTIDE SEQUENCE [LARGE SCALE GENOMIC DNA]</scope>
    <source>
        <strain evidence="2 3">DY32-46</strain>
        <plasmid evidence="3">pedy32-46i</plasmid>
    </source>
</reference>
<accession>A0A346Y643</accession>
<name>A0A346Y643_9ACTN</name>
<evidence type="ECO:0000313" key="3">
    <source>
        <dbReference type="Proteomes" id="UP000264006"/>
    </source>
</evidence>
<dbReference type="KEGG" id="euz:DVS28_b0170"/>
<dbReference type="EMBL" id="CP031166">
    <property type="protein sequence ID" value="AXV09940.1"/>
    <property type="molecule type" value="Genomic_DNA"/>
</dbReference>
<protein>
    <submittedName>
        <fullName evidence="2">Uncharacterized protein</fullName>
    </submittedName>
</protein>
<dbReference type="RefSeq" id="WP_164711092.1">
    <property type="nucleotide sequence ID" value="NZ_CP031166.1"/>
</dbReference>
<keyword evidence="2" id="KW-0614">Plasmid</keyword>
<keyword evidence="3" id="KW-1185">Reference proteome</keyword>
<gene>
    <name evidence="2" type="ORF">DVS28_b0170</name>
</gene>
<dbReference type="AlphaFoldDB" id="A0A346Y643"/>
<feature type="region of interest" description="Disordered" evidence="1">
    <location>
        <begin position="1"/>
        <end position="20"/>
    </location>
</feature>
<evidence type="ECO:0000256" key="1">
    <source>
        <dbReference type="SAM" id="MobiDB-lite"/>
    </source>
</evidence>
<dbReference type="Proteomes" id="UP000264006">
    <property type="component" value="Plasmid pEDY32-46I"/>
</dbReference>
<proteinExistence type="predicted"/>
<evidence type="ECO:0000313" key="2">
    <source>
        <dbReference type="EMBL" id="AXV09940.1"/>
    </source>
</evidence>
<geneLocation type="plasmid" evidence="3">
    <name>pedy32-46i</name>
</geneLocation>
<organism evidence="2 3">
    <name type="scientific">Euzebya pacifica</name>
    <dbReference type="NCBI Taxonomy" id="1608957"/>
    <lineage>
        <taxon>Bacteria</taxon>
        <taxon>Bacillati</taxon>
        <taxon>Actinomycetota</taxon>
        <taxon>Nitriliruptoria</taxon>
        <taxon>Euzebyales</taxon>
    </lineage>
</organism>